<sequence>MAEYLSNPNAYNYAPESSPPSSPIPWDDLSDKSDDEPQGASPWKLESDPYSANAKATHSPLRHTTTKRHSYAIPLTPSSSFTGYEPSSPSPARPNSLTPIRVQNKYTTSRDHAWEAALNNVFHNGATIIDLESKVTEIPREIIDLNKMVSLPLEPPMITEPPPLQSPESPSRSNIVSAAERSRRVFSQSRSTSSLFSSGSPSKPKQEIQLYLANNGITVLPSELFQLNNLTLLSLRGNKLRNLPPAIGSLKSLRSLNVANNELSTLPSELSYLNLQTLLLDPNPFLPKPSRPQVQPNDSKLARGRELGPLVIHAPIPKLGELALRVALCPFPEQQSIITPLSFGTSSTRHSDTLASRSLLTPTDSRSSIFSTPSPVSPLSRSSSDPNPYSRHTFPPHALALEEHYDLSLWLSQQRNANVYIKAVRYGTEDACNLYNWCPGQKHRKNPDTDTEAVPHGVFVHPAEERLEWVTMLAGCELSSAVPILWRGCSLGCLGFLDGDSGLGSVPLRERDEDEEFMSGFGGDSYGNLASSEEEGTPIKIRTEIVWDDMMDLDD</sequence>
<reference evidence="4 5" key="1">
    <citation type="submission" date="2014-11" db="EMBL/GenBank/DDBJ databases">
        <authorList>
            <person name="Wibberg Daniel"/>
        </authorList>
    </citation>
    <scope>NUCLEOTIDE SEQUENCE [LARGE SCALE GENOMIC DNA]</scope>
    <source>
        <strain evidence="4">Rhizoctonia solani AG1-IB 7/3/14</strain>
    </source>
</reference>
<feature type="compositionally biased region" description="Basic residues" evidence="3">
    <location>
        <begin position="60"/>
        <end position="70"/>
    </location>
</feature>
<dbReference type="PANTHER" id="PTHR48051">
    <property type="match status" value="1"/>
</dbReference>
<dbReference type="PROSITE" id="PS51450">
    <property type="entry name" value="LRR"/>
    <property type="match status" value="1"/>
</dbReference>
<dbReference type="SMART" id="SM00369">
    <property type="entry name" value="LRR_TYP"/>
    <property type="match status" value="2"/>
</dbReference>
<evidence type="ECO:0000256" key="1">
    <source>
        <dbReference type="ARBA" id="ARBA00022614"/>
    </source>
</evidence>
<keyword evidence="1" id="KW-0433">Leucine-rich repeat</keyword>
<feature type="region of interest" description="Disordered" evidence="3">
    <location>
        <begin position="1"/>
        <end position="99"/>
    </location>
</feature>
<dbReference type="InterPro" id="IPR032675">
    <property type="entry name" value="LRR_dom_sf"/>
</dbReference>
<dbReference type="EMBL" id="LN679105">
    <property type="protein sequence ID" value="CEL61681.1"/>
    <property type="molecule type" value="Genomic_DNA"/>
</dbReference>
<dbReference type="InterPro" id="IPR001611">
    <property type="entry name" value="Leu-rich_rpt"/>
</dbReference>
<evidence type="ECO:0000313" key="4">
    <source>
        <dbReference type="EMBL" id="CEL61681.1"/>
    </source>
</evidence>
<protein>
    <submittedName>
        <fullName evidence="4">Uncharacterized protein</fullName>
    </submittedName>
</protein>
<feature type="compositionally biased region" description="Polar residues" evidence="3">
    <location>
        <begin position="76"/>
        <end position="87"/>
    </location>
</feature>
<gene>
    <name evidence="4" type="ORF">RSOLAG1IB_04431</name>
</gene>
<dbReference type="GO" id="GO:0005737">
    <property type="term" value="C:cytoplasm"/>
    <property type="evidence" value="ECO:0007669"/>
    <property type="project" value="TreeGrafter"/>
</dbReference>
<organism evidence="4 5">
    <name type="scientific">Thanatephorus cucumeris (strain AG1-IB / isolate 7/3/14)</name>
    <name type="common">Lettuce bottom rot fungus</name>
    <name type="synonym">Rhizoctonia solani</name>
    <dbReference type="NCBI Taxonomy" id="1108050"/>
    <lineage>
        <taxon>Eukaryota</taxon>
        <taxon>Fungi</taxon>
        <taxon>Dikarya</taxon>
        <taxon>Basidiomycota</taxon>
        <taxon>Agaricomycotina</taxon>
        <taxon>Agaricomycetes</taxon>
        <taxon>Cantharellales</taxon>
        <taxon>Ceratobasidiaceae</taxon>
        <taxon>Rhizoctonia</taxon>
        <taxon>Rhizoctonia solani AG-1</taxon>
    </lineage>
</organism>
<accession>A0A0B7FUQ4</accession>
<keyword evidence="5" id="KW-1185">Reference proteome</keyword>
<dbReference type="Gene3D" id="3.80.10.10">
    <property type="entry name" value="Ribonuclease Inhibitor"/>
    <property type="match status" value="1"/>
</dbReference>
<dbReference type="Pfam" id="PF13855">
    <property type="entry name" value="LRR_8"/>
    <property type="match status" value="1"/>
</dbReference>
<dbReference type="Proteomes" id="UP000059188">
    <property type="component" value="Unassembled WGS sequence"/>
</dbReference>
<feature type="compositionally biased region" description="Low complexity" evidence="3">
    <location>
        <begin position="185"/>
        <end position="202"/>
    </location>
</feature>
<dbReference type="AlphaFoldDB" id="A0A0B7FUQ4"/>
<dbReference type="InterPro" id="IPR003591">
    <property type="entry name" value="Leu-rich_rpt_typical-subtyp"/>
</dbReference>
<proteinExistence type="predicted"/>
<feature type="compositionally biased region" description="Low complexity" evidence="3">
    <location>
        <begin position="371"/>
        <end position="388"/>
    </location>
</feature>
<feature type="region of interest" description="Disordered" evidence="3">
    <location>
        <begin position="156"/>
        <end position="203"/>
    </location>
</feature>
<dbReference type="OrthoDB" id="660555at2759"/>
<evidence type="ECO:0000256" key="2">
    <source>
        <dbReference type="ARBA" id="ARBA00022737"/>
    </source>
</evidence>
<evidence type="ECO:0000313" key="5">
    <source>
        <dbReference type="Proteomes" id="UP000059188"/>
    </source>
</evidence>
<evidence type="ECO:0000256" key="3">
    <source>
        <dbReference type="SAM" id="MobiDB-lite"/>
    </source>
</evidence>
<dbReference type="STRING" id="1108050.A0A0B7FUQ4"/>
<feature type="region of interest" description="Disordered" evidence="3">
    <location>
        <begin position="363"/>
        <end position="391"/>
    </location>
</feature>
<dbReference type="PANTHER" id="PTHR48051:SF35">
    <property type="entry name" value="LEUCINE-RICH REPEAT-CONTAINING PROTEIN 27"/>
    <property type="match status" value="1"/>
</dbReference>
<feature type="compositionally biased region" description="Pro residues" evidence="3">
    <location>
        <begin position="156"/>
        <end position="165"/>
    </location>
</feature>
<dbReference type="InterPro" id="IPR050216">
    <property type="entry name" value="LRR_domain-containing"/>
</dbReference>
<name>A0A0B7FUQ4_THACB</name>
<keyword evidence="2" id="KW-0677">Repeat</keyword>
<dbReference type="SUPFAM" id="SSF52075">
    <property type="entry name" value="Outer arm dynein light chain 1"/>
    <property type="match status" value="1"/>
</dbReference>
<feature type="compositionally biased region" description="Polar residues" evidence="3">
    <location>
        <begin position="1"/>
        <end position="10"/>
    </location>
</feature>